<proteinExistence type="predicted"/>
<keyword evidence="1" id="KW-1133">Transmembrane helix</keyword>
<gene>
    <name evidence="2" type="ORF">XELAEV_18004511mg</name>
</gene>
<keyword evidence="1" id="KW-0472">Membrane</keyword>
<dbReference type="EMBL" id="KV474997">
    <property type="protein sequence ID" value="OCT55730.1"/>
    <property type="molecule type" value="Genomic_DNA"/>
</dbReference>
<reference evidence="2" key="1">
    <citation type="submission" date="2016-05" db="EMBL/GenBank/DDBJ databases">
        <title>WGS assembly of Xenopus laevis.</title>
        <authorList>
            <person name="Session A."/>
            <person name="Uno Y."/>
            <person name="Kwon T."/>
            <person name="Chapman J."/>
            <person name="Toyoda A."/>
            <person name="Takahashi S."/>
            <person name="Fukui A."/>
            <person name="Hikosaka A."/>
            <person name="Putnam N."/>
            <person name="Stites J."/>
            <person name="Van Heeringen S."/>
            <person name="Quigley I."/>
            <person name="Heinz S."/>
            <person name="Hellsten U."/>
            <person name="Lyons J."/>
            <person name="Suzuki A."/>
            <person name="Kondo M."/>
            <person name="Ogino H."/>
            <person name="Ochi H."/>
            <person name="Bogdanovic O."/>
            <person name="Lister R."/>
            <person name="Georgiou G."/>
            <person name="Paranjpe S."/>
            <person name="Van Kruijsbergen I."/>
            <person name="Mozaffari S."/>
            <person name="Shu S."/>
            <person name="Schmutz J."/>
            <person name="Jenkins J."/>
            <person name="Grimwood J."/>
            <person name="Carlson J."/>
            <person name="Mitros T."/>
            <person name="Simakov O."/>
            <person name="Heald R."/>
            <person name="Miller K."/>
            <person name="Haudenschild C."/>
            <person name="Kuroki Y."/>
            <person name="Tanaka T."/>
            <person name="Michiue T."/>
            <person name="Watanabe M."/>
            <person name="Kinoshita T."/>
            <person name="Ohta Y."/>
            <person name="Mawaribuchi S."/>
            <person name="Suzuki Y."/>
            <person name="Haramoto Y."/>
            <person name="Yamamoto T."/>
            <person name="Takagi C."/>
            <person name="Kitzman J."/>
            <person name="Shendure J."/>
            <person name="Nakayama T."/>
            <person name="Izutsu Y."/>
            <person name="Robert J."/>
            <person name="Dichmann D."/>
            <person name="Flajnik M."/>
            <person name="Houston D."/>
            <person name="Marcotte E."/>
            <person name="Wallingford J."/>
            <person name="Ito Y."/>
            <person name="Asashima M."/>
            <person name="Ueno N."/>
            <person name="Matsuda Y."/>
            <person name="Jan Veenstra G."/>
            <person name="Fujiyama A."/>
            <person name="Harland R."/>
            <person name="Taira M."/>
            <person name="Rokhsar D.S."/>
        </authorList>
    </citation>
    <scope>NUCLEOTIDE SEQUENCE</scope>
    <source>
        <strain evidence="2">J</strain>
        <tissue evidence="2">Blood</tissue>
    </source>
</reference>
<feature type="transmembrane region" description="Helical" evidence="1">
    <location>
        <begin position="32"/>
        <end position="51"/>
    </location>
</feature>
<accession>A0A974GYP0</accession>
<evidence type="ECO:0000256" key="1">
    <source>
        <dbReference type="SAM" id="Phobius"/>
    </source>
</evidence>
<keyword evidence="1" id="KW-0812">Transmembrane</keyword>
<dbReference type="AlphaFoldDB" id="A0A974GYP0"/>
<dbReference type="Proteomes" id="UP000694892">
    <property type="component" value="Unassembled WGS sequence"/>
</dbReference>
<name>A0A974GYP0_XENLA</name>
<evidence type="ECO:0000313" key="2">
    <source>
        <dbReference type="EMBL" id="OCT55730.1"/>
    </source>
</evidence>
<protein>
    <submittedName>
        <fullName evidence="2">Uncharacterized protein</fullName>
    </submittedName>
</protein>
<organism evidence="2">
    <name type="scientific">Xenopus laevis</name>
    <name type="common">African clawed frog</name>
    <dbReference type="NCBI Taxonomy" id="8355"/>
    <lineage>
        <taxon>Eukaryota</taxon>
        <taxon>Metazoa</taxon>
        <taxon>Chordata</taxon>
        <taxon>Craniata</taxon>
        <taxon>Vertebrata</taxon>
        <taxon>Euteleostomi</taxon>
        <taxon>Amphibia</taxon>
        <taxon>Batrachia</taxon>
        <taxon>Anura</taxon>
        <taxon>Pipoidea</taxon>
        <taxon>Pipidae</taxon>
        <taxon>Xenopodinae</taxon>
        <taxon>Xenopus</taxon>
        <taxon>Xenopus</taxon>
    </lineage>
</organism>
<sequence>MYLKWSEQETKINIHRHMNELEKKNDDDNENVFVAVSSPLIVMVLMVRGLTLSHPGSAGVNLKSPGTFEASL</sequence>